<protein>
    <submittedName>
        <fullName evidence="2">Receptor-like protein kinase</fullName>
    </submittedName>
</protein>
<accession>A0A3L6PZ47</accession>
<dbReference type="STRING" id="4540.A0A3L6PZ47"/>
<evidence type="ECO:0000256" key="1">
    <source>
        <dbReference type="SAM" id="MobiDB-lite"/>
    </source>
</evidence>
<proteinExistence type="predicted"/>
<evidence type="ECO:0000313" key="3">
    <source>
        <dbReference type="Proteomes" id="UP000275267"/>
    </source>
</evidence>
<keyword evidence="3" id="KW-1185">Reference proteome</keyword>
<feature type="region of interest" description="Disordered" evidence="1">
    <location>
        <begin position="1"/>
        <end position="35"/>
    </location>
</feature>
<evidence type="ECO:0000313" key="2">
    <source>
        <dbReference type="EMBL" id="RLM65440.1"/>
    </source>
</evidence>
<dbReference type="AlphaFoldDB" id="A0A3L6PZ47"/>
<sequence length="182" mass="19622">MENDYNGCTRDWNFRSWAPSATPRRTTSRRPGHLTTKSDVWRFGVGVVRDPRSAALHRAQPAQERAEAPGPGAAALRRKQAVRRDHGRAARGRCPTRGAREVAALADGCPAKHAREVVERLRQAMRHTEMDGAVGAVECQGSPPHQGKEVEAPGTPGAEDARAAAADASSGRFRGCCCRCSC</sequence>
<comment type="caution">
    <text evidence="2">The sequence shown here is derived from an EMBL/GenBank/DDBJ whole genome shotgun (WGS) entry which is preliminary data.</text>
</comment>
<gene>
    <name evidence="2" type="ORF">C2845_PM16G15380</name>
</gene>
<reference evidence="3" key="1">
    <citation type="journal article" date="2019" name="Nat. Commun.">
        <title>The genome of broomcorn millet.</title>
        <authorList>
            <person name="Zou C."/>
            <person name="Miki D."/>
            <person name="Li D."/>
            <person name="Tang Q."/>
            <person name="Xiao L."/>
            <person name="Rajput S."/>
            <person name="Deng P."/>
            <person name="Jia W."/>
            <person name="Huang R."/>
            <person name="Zhang M."/>
            <person name="Sun Y."/>
            <person name="Hu J."/>
            <person name="Fu X."/>
            <person name="Schnable P.S."/>
            <person name="Li F."/>
            <person name="Zhang H."/>
            <person name="Feng B."/>
            <person name="Zhu X."/>
            <person name="Liu R."/>
            <person name="Schnable J.C."/>
            <person name="Zhu J.-K."/>
            <person name="Zhang H."/>
        </authorList>
    </citation>
    <scope>NUCLEOTIDE SEQUENCE [LARGE SCALE GENOMIC DNA]</scope>
</reference>
<feature type="compositionally biased region" description="Low complexity" evidence="1">
    <location>
        <begin position="58"/>
        <end position="75"/>
    </location>
</feature>
<feature type="region of interest" description="Disordered" evidence="1">
    <location>
        <begin position="137"/>
        <end position="163"/>
    </location>
</feature>
<dbReference type="EMBL" id="PQIB02000015">
    <property type="protein sequence ID" value="RLM65440.1"/>
    <property type="molecule type" value="Genomic_DNA"/>
</dbReference>
<feature type="region of interest" description="Disordered" evidence="1">
    <location>
        <begin position="58"/>
        <end position="93"/>
    </location>
</feature>
<dbReference type="Proteomes" id="UP000275267">
    <property type="component" value="Unassembled WGS sequence"/>
</dbReference>
<name>A0A3L6PZ47_PANMI</name>
<organism evidence="2 3">
    <name type="scientific">Panicum miliaceum</name>
    <name type="common">Proso millet</name>
    <name type="synonym">Broomcorn millet</name>
    <dbReference type="NCBI Taxonomy" id="4540"/>
    <lineage>
        <taxon>Eukaryota</taxon>
        <taxon>Viridiplantae</taxon>
        <taxon>Streptophyta</taxon>
        <taxon>Embryophyta</taxon>
        <taxon>Tracheophyta</taxon>
        <taxon>Spermatophyta</taxon>
        <taxon>Magnoliopsida</taxon>
        <taxon>Liliopsida</taxon>
        <taxon>Poales</taxon>
        <taxon>Poaceae</taxon>
        <taxon>PACMAD clade</taxon>
        <taxon>Panicoideae</taxon>
        <taxon>Panicodae</taxon>
        <taxon>Paniceae</taxon>
        <taxon>Panicinae</taxon>
        <taxon>Panicum</taxon>
        <taxon>Panicum sect. Panicum</taxon>
    </lineage>
</organism>
<dbReference type="GO" id="GO:0016301">
    <property type="term" value="F:kinase activity"/>
    <property type="evidence" value="ECO:0007669"/>
    <property type="project" value="UniProtKB-KW"/>
</dbReference>